<reference evidence="3" key="2">
    <citation type="submission" date="2023-06" db="EMBL/GenBank/DDBJ databases">
        <authorList>
            <consortium name="Lawrence Berkeley National Laboratory"/>
            <person name="Haridas S."/>
            <person name="Hensen N."/>
            <person name="Bonometti L."/>
            <person name="Westerberg I."/>
            <person name="Brannstrom I.O."/>
            <person name="Guillou S."/>
            <person name="Cros-Aarteil S."/>
            <person name="Calhoun S."/>
            <person name="Kuo A."/>
            <person name="Mondo S."/>
            <person name="Pangilinan J."/>
            <person name="Riley R."/>
            <person name="Labutti K."/>
            <person name="Andreopoulos B."/>
            <person name="Lipzen A."/>
            <person name="Chen C."/>
            <person name="Yanf M."/>
            <person name="Daum C."/>
            <person name="Ng V."/>
            <person name="Clum A."/>
            <person name="Steindorff A."/>
            <person name="Ohm R."/>
            <person name="Martin F."/>
            <person name="Silar P."/>
            <person name="Natvig D."/>
            <person name="Lalanne C."/>
            <person name="Gautier V."/>
            <person name="Ament-Velasquez S.L."/>
            <person name="Kruys A."/>
            <person name="Hutchinson M.I."/>
            <person name="Powell A.J."/>
            <person name="Barry K."/>
            <person name="Miller A.N."/>
            <person name="Grigoriev I.V."/>
            <person name="Debuchy R."/>
            <person name="Gladieux P."/>
            <person name="Thoren M.H."/>
            <person name="Johannesson H."/>
        </authorList>
    </citation>
    <scope>NUCLEOTIDE SEQUENCE</scope>
    <source>
        <strain evidence="3">CBS 958.72</strain>
    </source>
</reference>
<keyword evidence="4" id="KW-1185">Reference proteome</keyword>
<dbReference type="EMBL" id="JAULSN010000007">
    <property type="protein sequence ID" value="KAK3366784.1"/>
    <property type="molecule type" value="Genomic_DNA"/>
</dbReference>
<evidence type="ECO:0000256" key="2">
    <source>
        <dbReference type="SAM" id="SignalP"/>
    </source>
</evidence>
<feature type="chain" id="PRO_5042037756" evidence="2">
    <location>
        <begin position="17"/>
        <end position="100"/>
    </location>
</feature>
<comment type="caution">
    <text evidence="3">The sequence shown here is derived from an EMBL/GenBank/DDBJ whole genome shotgun (WGS) entry which is preliminary data.</text>
</comment>
<evidence type="ECO:0000313" key="4">
    <source>
        <dbReference type="Proteomes" id="UP001287356"/>
    </source>
</evidence>
<evidence type="ECO:0000313" key="3">
    <source>
        <dbReference type="EMBL" id="KAK3366784.1"/>
    </source>
</evidence>
<protein>
    <submittedName>
        <fullName evidence="3">Uncharacterized protein</fullName>
    </submittedName>
</protein>
<dbReference type="Proteomes" id="UP001287356">
    <property type="component" value="Unassembled WGS sequence"/>
</dbReference>
<feature type="compositionally biased region" description="Basic and acidic residues" evidence="1">
    <location>
        <begin position="22"/>
        <end position="37"/>
    </location>
</feature>
<feature type="region of interest" description="Disordered" evidence="1">
    <location>
        <begin position="19"/>
        <end position="44"/>
    </location>
</feature>
<feature type="region of interest" description="Disordered" evidence="1">
    <location>
        <begin position="59"/>
        <end position="78"/>
    </location>
</feature>
<evidence type="ECO:0000256" key="1">
    <source>
        <dbReference type="SAM" id="MobiDB-lite"/>
    </source>
</evidence>
<name>A0AAE0JYP0_9PEZI</name>
<gene>
    <name evidence="3" type="ORF">B0T24DRAFT_596684</name>
</gene>
<proteinExistence type="predicted"/>
<sequence length="100" mass="10637">MRLFKPLLAFAALTAALPSPDASDKSKAALDEKREAKPNPVKTDNMLILDARIDAHEKKGRTVNLSPRNNARDGKCPTPPAHALAVRELVSGAAIALVST</sequence>
<keyword evidence="2" id="KW-0732">Signal</keyword>
<feature type="signal peptide" evidence="2">
    <location>
        <begin position="1"/>
        <end position="16"/>
    </location>
</feature>
<dbReference type="AlphaFoldDB" id="A0AAE0JYP0"/>
<accession>A0AAE0JYP0</accession>
<reference evidence="3" key="1">
    <citation type="journal article" date="2023" name="Mol. Phylogenet. Evol.">
        <title>Genome-scale phylogeny and comparative genomics of the fungal order Sordariales.</title>
        <authorList>
            <person name="Hensen N."/>
            <person name="Bonometti L."/>
            <person name="Westerberg I."/>
            <person name="Brannstrom I.O."/>
            <person name="Guillou S."/>
            <person name="Cros-Aarteil S."/>
            <person name="Calhoun S."/>
            <person name="Haridas S."/>
            <person name="Kuo A."/>
            <person name="Mondo S."/>
            <person name="Pangilinan J."/>
            <person name="Riley R."/>
            <person name="LaButti K."/>
            <person name="Andreopoulos B."/>
            <person name="Lipzen A."/>
            <person name="Chen C."/>
            <person name="Yan M."/>
            <person name="Daum C."/>
            <person name="Ng V."/>
            <person name="Clum A."/>
            <person name="Steindorff A."/>
            <person name="Ohm R.A."/>
            <person name="Martin F."/>
            <person name="Silar P."/>
            <person name="Natvig D.O."/>
            <person name="Lalanne C."/>
            <person name="Gautier V."/>
            <person name="Ament-Velasquez S.L."/>
            <person name="Kruys A."/>
            <person name="Hutchinson M.I."/>
            <person name="Powell A.J."/>
            <person name="Barry K."/>
            <person name="Miller A.N."/>
            <person name="Grigoriev I.V."/>
            <person name="Debuchy R."/>
            <person name="Gladieux P."/>
            <person name="Hiltunen Thoren M."/>
            <person name="Johannesson H."/>
        </authorList>
    </citation>
    <scope>NUCLEOTIDE SEQUENCE</scope>
    <source>
        <strain evidence="3">CBS 958.72</strain>
    </source>
</reference>
<organism evidence="3 4">
    <name type="scientific">Lasiosphaeria ovina</name>
    <dbReference type="NCBI Taxonomy" id="92902"/>
    <lineage>
        <taxon>Eukaryota</taxon>
        <taxon>Fungi</taxon>
        <taxon>Dikarya</taxon>
        <taxon>Ascomycota</taxon>
        <taxon>Pezizomycotina</taxon>
        <taxon>Sordariomycetes</taxon>
        <taxon>Sordariomycetidae</taxon>
        <taxon>Sordariales</taxon>
        <taxon>Lasiosphaeriaceae</taxon>
        <taxon>Lasiosphaeria</taxon>
    </lineage>
</organism>